<evidence type="ECO:0000313" key="15">
    <source>
        <dbReference type="Proteomes" id="UP000185984"/>
    </source>
</evidence>
<evidence type="ECO:0000256" key="6">
    <source>
        <dbReference type="ARBA" id="ARBA00022723"/>
    </source>
</evidence>
<gene>
    <name evidence="14" type="ORF">NIES1031_09560</name>
</gene>
<dbReference type="EC" id="3.2.2.27" evidence="3"/>
<feature type="compositionally biased region" description="Polar residues" evidence="12">
    <location>
        <begin position="1"/>
        <end position="19"/>
    </location>
</feature>
<evidence type="ECO:0000256" key="11">
    <source>
        <dbReference type="ARBA" id="ARBA00023204"/>
    </source>
</evidence>
<protein>
    <recommendedName>
        <fullName evidence="4">Type-4 uracil-DNA glycosylase</fullName>
        <ecNumber evidence="3">3.2.2.27</ecNumber>
    </recommendedName>
</protein>
<evidence type="ECO:0000256" key="3">
    <source>
        <dbReference type="ARBA" id="ARBA00012030"/>
    </source>
</evidence>
<reference evidence="14 15" key="1">
    <citation type="submission" date="2016-11" db="EMBL/GenBank/DDBJ databases">
        <title>Draft Genome Sequences of Nine Cyanobacterial Strains from Diverse Habitats.</title>
        <authorList>
            <person name="Zhu T."/>
            <person name="Hou S."/>
            <person name="Lu X."/>
            <person name="Hess W.R."/>
        </authorList>
    </citation>
    <scope>NUCLEOTIDE SEQUENCE [LARGE SCALE GENOMIC DNA]</scope>
    <source>
        <strain evidence="14 15">5.2 s.c.1</strain>
    </source>
</reference>
<accession>A0A1U7HTP0</accession>
<dbReference type="InterPro" id="IPR036895">
    <property type="entry name" value="Uracil-DNA_glycosylase-like_sf"/>
</dbReference>
<dbReference type="AlphaFoldDB" id="A0A1U7HTP0"/>
<evidence type="ECO:0000256" key="2">
    <source>
        <dbReference type="ARBA" id="ARBA00006521"/>
    </source>
</evidence>
<feature type="region of interest" description="Disordered" evidence="12">
    <location>
        <begin position="230"/>
        <end position="249"/>
    </location>
</feature>
<keyword evidence="15" id="KW-1185">Reference proteome</keyword>
<dbReference type="PANTHER" id="PTHR33693">
    <property type="entry name" value="TYPE-5 URACIL-DNA GLYCOSYLASE"/>
    <property type="match status" value="1"/>
</dbReference>
<dbReference type="InterPro" id="IPR005122">
    <property type="entry name" value="Uracil-DNA_glycosylase-like"/>
</dbReference>
<evidence type="ECO:0000256" key="12">
    <source>
        <dbReference type="SAM" id="MobiDB-lite"/>
    </source>
</evidence>
<dbReference type="GO" id="GO:0006281">
    <property type="term" value="P:DNA repair"/>
    <property type="evidence" value="ECO:0007669"/>
    <property type="project" value="UniProtKB-KW"/>
</dbReference>
<keyword evidence="6" id="KW-0479">Metal-binding</keyword>
<dbReference type="Gene3D" id="3.40.470.10">
    <property type="entry name" value="Uracil-DNA glycosylase-like domain"/>
    <property type="match status" value="1"/>
</dbReference>
<dbReference type="GO" id="GO:0004844">
    <property type="term" value="F:uracil DNA N-glycosylase activity"/>
    <property type="evidence" value="ECO:0007669"/>
    <property type="project" value="UniProtKB-EC"/>
</dbReference>
<dbReference type="OrthoDB" id="5290748at2"/>
<feature type="region of interest" description="Disordered" evidence="12">
    <location>
        <begin position="1"/>
        <end position="27"/>
    </location>
</feature>
<keyword evidence="9" id="KW-0408">Iron</keyword>
<evidence type="ECO:0000256" key="7">
    <source>
        <dbReference type="ARBA" id="ARBA00022763"/>
    </source>
</evidence>
<dbReference type="NCBIfam" id="TIGR00758">
    <property type="entry name" value="UDG_fam4"/>
    <property type="match status" value="1"/>
</dbReference>
<evidence type="ECO:0000256" key="9">
    <source>
        <dbReference type="ARBA" id="ARBA00023004"/>
    </source>
</evidence>
<keyword evidence="5" id="KW-0004">4Fe-4S</keyword>
<evidence type="ECO:0000256" key="10">
    <source>
        <dbReference type="ARBA" id="ARBA00023014"/>
    </source>
</evidence>
<comment type="catalytic activity">
    <reaction evidence="1">
        <text>Hydrolyzes single-stranded DNA or mismatched double-stranded DNA and polynucleotides, releasing free uracil.</text>
        <dbReference type="EC" id="3.2.2.27"/>
    </reaction>
</comment>
<dbReference type="Pfam" id="PF03167">
    <property type="entry name" value="UDG"/>
    <property type="match status" value="1"/>
</dbReference>
<name>A0A1U7HTP0_9CHRO</name>
<keyword evidence="10" id="KW-0411">Iron-sulfur</keyword>
<evidence type="ECO:0000256" key="8">
    <source>
        <dbReference type="ARBA" id="ARBA00022801"/>
    </source>
</evidence>
<organism evidence="14 15">
    <name type="scientific">Chroogloeocystis siderophila 5.2 s.c.1</name>
    <dbReference type="NCBI Taxonomy" id="247279"/>
    <lineage>
        <taxon>Bacteria</taxon>
        <taxon>Bacillati</taxon>
        <taxon>Cyanobacteriota</taxon>
        <taxon>Cyanophyceae</taxon>
        <taxon>Oscillatoriophycideae</taxon>
        <taxon>Chroococcales</taxon>
        <taxon>Chroococcaceae</taxon>
        <taxon>Chroogloeocystis</taxon>
    </lineage>
</organism>
<keyword evidence="11" id="KW-0234">DNA repair</keyword>
<evidence type="ECO:0000256" key="4">
    <source>
        <dbReference type="ARBA" id="ARBA00019403"/>
    </source>
</evidence>
<dbReference type="Proteomes" id="UP000185984">
    <property type="component" value="Unassembled WGS sequence"/>
</dbReference>
<dbReference type="CDD" id="cd10030">
    <property type="entry name" value="UDG-F4_TTUDGA_SPO1dp_like"/>
    <property type="match status" value="1"/>
</dbReference>
<evidence type="ECO:0000256" key="5">
    <source>
        <dbReference type="ARBA" id="ARBA00022485"/>
    </source>
</evidence>
<evidence type="ECO:0000256" key="1">
    <source>
        <dbReference type="ARBA" id="ARBA00001400"/>
    </source>
</evidence>
<sequence>MTSSEEQLSLFQNPTTDSEASAAAQPELIPTDAKIPIPPGTYSAMTEIAQHCNVCHRCGLGETRTHAVVGRGNLQAPIMIIGEAPGQNEDETGLPFVGKAGQLLDKILASVKLDTDNHIYICNVIKCRPPNNRVPTTDEISACKPYLLEQIRLVDPKIILFTGATALKGLTGEKRGITKIRGNWIEWEGRLCMPILHPAYLLRNPSRERGSPKWLMWQDIQAVRAKLDEMQHSRDQGSEGASADLRFRD</sequence>
<dbReference type="SMART" id="SM00987">
    <property type="entry name" value="UreE_C"/>
    <property type="match status" value="1"/>
</dbReference>
<dbReference type="GO" id="GO:0046872">
    <property type="term" value="F:metal ion binding"/>
    <property type="evidence" value="ECO:0007669"/>
    <property type="project" value="UniProtKB-KW"/>
</dbReference>
<dbReference type="RefSeq" id="WP_073549192.1">
    <property type="nucleotide sequence ID" value="NZ_CAWMVK010000041.1"/>
</dbReference>
<comment type="caution">
    <text evidence="14">The sequence shown here is derived from an EMBL/GenBank/DDBJ whole genome shotgun (WGS) entry which is preliminary data.</text>
</comment>
<dbReference type="InterPro" id="IPR051536">
    <property type="entry name" value="UDG_Type-4/5"/>
</dbReference>
<dbReference type="EMBL" id="MRCC01000007">
    <property type="protein sequence ID" value="OKH26970.1"/>
    <property type="molecule type" value="Genomic_DNA"/>
</dbReference>
<proteinExistence type="inferred from homology"/>
<evidence type="ECO:0000313" key="14">
    <source>
        <dbReference type="EMBL" id="OKH26970.1"/>
    </source>
</evidence>
<keyword evidence="8" id="KW-0378">Hydrolase</keyword>
<dbReference type="STRING" id="247279.NIES1031_09560"/>
<dbReference type="SMART" id="SM00986">
    <property type="entry name" value="UDG"/>
    <property type="match status" value="1"/>
</dbReference>
<dbReference type="InterPro" id="IPR005273">
    <property type="entry name" value="Ura-DNA_glyco_family4"/>
</dbReference>
<keyword evidence="7" id="KW-0227">DNA damage</keyword>
<comment type="similarity">
    <text evidence="2">Belongs to the uracil-DNA glycosylase (UDG) superfamily. Type 4 (UDGa) family.</text>
</comment>
<dbReference type="PANTHER" id="PTHR33693:SF1">
    <property type="entry name" value="TYPE-4 URACIL-DNA GLYCOSYLASE"/>
    <property type="match status" value="1"/>
</dbReference>
<feature type="domain" description="Uracil-DNA glycosylase-like" evidence="13">
    <location>
        <begin position="69"/>
        <end position="221"/>
    </location>
</feature>
<dbReference type="SUPFAM" id="SSF52141">
    <property type="entry name" value="Uracil-DNA glycosylase-like"/>
    <property type="match status" value="1"/>
</dbReference>
<evidence type="ECO:0000259" key="13">
    <source>
        <dbReference type="SMART" id="SM00986"/>
    </source>
</evidence>
<dbReference type="GO" id="GO:0051539">
    <property type="term" value="F:4 iron, 4 sulfur cluster binding"/>
    <property type="evidence" value="ECO:0007669"/>
    <property type="project" value="UniProtKB-KW"/>
</dbReference>